<protein>
    <submittedName>
        <fullName evidence="1">Uncharacterized protein</fullName>
    </submittedName>
</protein>
<gene>
    <name evidence="1" type="ORF">FB45DRAFT_874524</name>
</gene>
<reference evidence="1" key="1">
    <citation type="submission" date="2023-03" db="EMBL/GenBank/DDBJ databases">
        <title>Massive genome expansion in bonnet fungi (Mycena s.s.) driven by repeated elements and novel gene families across ecological guilds.</title>
        <authorList>
            <consortium name="Lawrence Berkeley National Laboratory"/>
            <person name="Harder C.B."/>
            <person name="Miyauchi S."/>
            <person name="Viragh M."/>
            <person name="Kuo A."/>
            <person name="Thoen E."/>
            <person name="Andreopoulos B."/>
            <person name="Lu D."/>
            <person name="Skrede I."/>
            <person name="Drula E."/>
            <person name="Henrissat B."/>
            <person name="Morin E."/>
            <person name="Kohler A."/>
            <person name="Barry K."/>
            <person name="LaButti K."/>
            <person name="Morin E."/>
            <person name="Salamov A."/>
            <person name="Lipzen A."/>
            <person name="Mereny Z."/>
            <person name="Hegedus B."/>
            <person name="Baldrian P."/>
            <person name="Stursova M."/>
            <person name="Weitz H."/>
            <person name="Taylor A."/>
            <person name="Grigoriev I.V."/>
            <person name="Nagy L.G."/>
            <person name="Martin F."/>
            <person name="Kauserud H."/>
        </authorList>
    </citation>
    <scope>NUCLEOTIDE SEQUENCE</scope>
    <source>
        <strain evidence="1">9284</strain>
    </source>
</reference>
<evidence type="ECO:0000313" key="1">
    <source>
        <dbReference type="EMBL" id="KAJ7613580.1"/>
    </source>
</evidence>
<name>A0AAD7B992_9AGAR</name>
<sequence length="592" mass="67641">MAHGLSVSSLHFNLPAHTRPSLRALREREIPASSAAGHCLRGLPGQTNYQCRFEIIDWFVATYPMQTGTPPSVPLEPGAFSELWHWLKVYGLTPAVFDGCDQDAWPNVITEPARQYIYSLHDAELLRSLHVMYDLEGRTLLRDYVFYRQETLAARRGPYHLTSRTDFAARHPEDYPGTNMLYLHSHELDTNWGGIITHLKTRLEVASLATPPATTVSGYSGPFRVFVVQFLVFRVPLRRLRCMAHEHIIWSMGRIGLLTVVSQLSRRRSWNATFRVLSLVFEECRRWKLSDPPRPEINSRDLILRDCSNLRFLLNVWREADVAGRPVVVLNDIRARIIEICEDNDYKLGVPYPPLRNVEPLYSLNWSRSGAANHSESLLIAVVTALMCYPSMQEILARERLEGRLMARPLFLGIAGAKGLLFSRFVSLSTGCPLPLTTITVAVVRLYELYCHRPSLPVVAMGAFLPSLLGLGVCNCTYTSFEAWSERYDIDRQYYAARSAELHPDEIPCREDRFQRTRQFFNDPARASREVADLQLHVRGQHNIRIMLDLLDEAVFLQRPAEMIDALRTVTLWVCASMHFRPVLPLPPFSSR</sequence>
<dbReference type="AlphaFoldDB" id="A0AAD7B992"/>
<dbReference type="Proteomes" id="UP001221142">
    <property type="component" value="Unassembled WGS sequence"/>
</dbReference>
<proteinExistence type="predicted"/>
<comment type="caution">
    <text evidence="1">The sequence shown here is derived from an EMBL/GenBank/DDBJ whole genome shotgun (WGS) entry which is preliminary data.</text>
</comment>
<dbReference type="EMBL" id="JARKIF010000028">
    <property type="protein sequence ID" value="KAJ7613580.1"/>
    <property type="molecule type" value="Genomic_DNA"/>
</dbReference>
<accession>A0AAD7B992</accession>
<evidence type="ECO:0000313" key="2">
    <source>
        <dbReference type="Proteomes" id="UP001221142"/>
    </source>
</evidence>
<keyword evidence="2" id="KW-1185">Reference proteome</keyword>
<organism evidence="1 2">
    <name type="scientific">Roridomyces roridus</name>
    <dbReference type="NCBI Taxonomy" id="1738132"/>
    <lineage>
        <taxon>Eukaryota</taxon>
        <taxon>Fungi</taxon>
        <taxon>Dikarya</taxon>
        <taxon>Basidiomycota</taxon>
        <taxon>Agaricomycotina</taxon>
        <taxon>Agaricomycetes</taxon>
        <taxon>Agaricomycetidae</taxon>
        <taxon>Agaricales</taxon>
        <taxon>Marasmiineae</taxon>
        <taxon>Mycenaceae</taxon>
        <taxon>Roridomyces</taxon>
    </lineage>
</organism>